<feature type="compositionally biased region" description="Acidic residues" evidence="9">
    <location>
        <begin position="134"/>
        <end position="159"/>
    </location>
</feature>
<feature type="compositionally biased region" description="Basic residues" evidence="9">
    <location>
        <begin position="902"/>
        <end position="913"/>
    </location>
</feature>
<comment type="catalytic activity">
    <reaction evidence="8">
        <text>Endonucleolytic cleavage of single-stranded RNA in A- and U-rich regions.</text>
        <dbReference type="EC" id="3.1.26.12"/>
    </reaction>
</comment>
<feature type="region of interest" description="Disordered" evidence="9">
    <location>
        <begin position="92"/>
        <end position="170"/>
    </location>
</feature>
<dbReference type="GO" id="GO:0008270">
    <property type="term" value="F:zinc ion binding"/>
    <property type="evidence" value="ECO:0007669"/>
    <property type="project" value="UniProtKB-UniRule"/>
</dbReference>
<evidence type="ECO:0000259" key="10">
    <source>
        <dbReference type="Pfam" id="PF10150"/>
    </source>
</evidence>
<keyword evidence="3 8" id="KW-0479">Metal-binding</keyword>
<feature type="binding site" evidence="8">
    <location>
        <position position="507"/>
    </location>
    <ligand>
        <name>Mg(2+)</name>
        <dbReference type="ChEBI" id="CHEBI:18420"/>
        <note>catalytic</note>
    </ligand>
</feature>
<dbReference type="Gene3D" id="3.40.1260.20">
    <property type="entry name" value="Ribonuclease E, catalytic domain"/>
    <property type="match status" value="1"/>
</dbReference>
<feature type="binding site" evidence="8">
    <location>
        <position position="568"/>
    </location>
    <ligand>
        <name>Zn(2+)</name>
        <dbReference type="ChEBI" id="CHEBI:29105"/>
        <note>ligand shared between dimeric partners</note>
    </ligand>
</feature>
<evidence type="ECO:0000313" key="12">
    <source>
        <dbReference type="EMBL" id="SFI70032.1"/>
    </source>
</evidence>
<dbReference type="InterPro" id="IPR028878">
    <property type="entry name" value="RNase_E"/>
</dbReference>
<comment type="subcellular location">
    <subcellularLocation>
        <location evidence="8">Cytoplasm</location>
    </subcellularLocation>
    <subcellularLocation>
        <location evidence="8">Cell inner membrane</location>
        <topology evidence="8">Peripheral membrane protein</topology>
        <orientation evidence="8">Cytoplasmic side</orientation>
    </subcellularLocation>
</comment>
<dbReference type="Pfam" id="PF10150">
    <property type="entry name" value="RNase_E_G"/>
    <property type="match status" value="1"/>
</dbReference>
<evidence type="ECO:0000259" key="11">
    <source>
        <dbReference type="Pfam" id="PF20833"/>
    </source>
</evidence>
<keyword evidence="1 8" id="KW-0963">Cytoplasm</keyword>
<feature type="compositionally biased region" description="Basic residues" evidence="9">
    <location>
        <begin position="703"/>
        <end position="714"/>
    </location>
</feature>
<dbReference type="NCBIfam" id="TIGR00757">
    <property type="entry name" value="RNaseEG"/>
    <property type="match status" value="1"/>
</dbReference>
<dbReference type="PANTHER" id="PTHR30001:SF1">
    <property type="entry name" value="RIBONUCLEASE E_G-LIKE PROTEIN, CHLOROPLASTIC"/>
    <property type="match status" value="1"/>
</dbReference>
<feature type="compositionally biased region" description="Low complexity" evidence="9">
    <location>
        <begin position="868"/>
        <end position="896"/>
    </location>
</feature>
<feature type="region of interest" description="Disordered" evidence="9">
    <location>
        <begin position="850"/>
        <end position="915"/>
    </location>
</feature>
<keyword evidence="7 8" id="KW-0694">RNA-binding</keyword>
<organism evidence="12 13">
    <name type="scientific">Aquamicrobium aerolatum DSM 21857</name>
    <dbReference type="NCBI Taxonomy" id="1121003"/>
    <lineage>
        <taxon>Bacteria</taxon>
        <taxon>Pseudomonadati</taxon>
        <taxon>Pseudomonadota</taxon>
        <taxon>Alphaproteobacteria</taxon>
        <taxon>Hyphomicrobiales</taxon>
        <taxon>Phyllobacteriaceae</taxon>
        <taxon>Aerobium</taxon>
    </lineage>
</organism>
<protein>
    <recommendedName>
        <fullName evidence="8">Ribonuclease E</fullName>
        <shortName evidence="8">RNase E</shortName>
        <ecNumber evidence="8">3.1.26.12</ecNumber>
    </recommendedName>
</protein>
<dbReference type="GO" id="GO:0005737">
    <property type="term" value="C:cytoplasm"/>
    <property type="evidence" value="ECO:0007669"/>
    <property type="project" value="UniProtKB-SubCell"/>
</dbReference>
<feature type="region of interest" description="Disordered" evidence="9">
    <location>
        <begin position="968"/>
        <end position="1001"/>
    </location>
</feature>
<keyword evidence="13" id="KW-1185">Reference proteome</keyword>
<evidence type="ECO:0000256" key="9">
    <source>
        <dbReference type="SAM" id="MobiDB-lite"/>
    </source>
</evidence>
<dbReference type="Proteomes" id="UP000242763">
    <property type="component" value="Unassembled WGS sequence"/>
</dbReference>
<feature type="compositionally biased region" description="Acidic residues" evidence="9">
    <location>
        <begin position="730"/>
        <end position="752"/>
    </location>
</feature>
<keyword evidence="8" id="KW-0698">rRNA processing</keyword>
<dbReference type="AlphaFoldDB" id="A0A1I3KC18"/>
<feature type="domain" description="RNA-binding protein AU-1/Ribonuclease E/G" evidence="10">
    <location>
        <begin position="282"/>
        <end position="552"/>
    </location>
</feature>
<feature type="compositionally biased region" description="Basic residues" evidence="9">
    <location>
        <begin position="112"/>
        <end position="123"/>
    </location>
</feature>
<evidence type="ECO:0000256" key="4">
    <source>
        <dbReference type="ARBA" id="ARBA00022759"/>
    </source>
</evidence>
<keyword evidence="8" id="KW-0699">rRNA-binding</keyword>
<dbReference type="EMBL" id="FORF01000005">
    <property type="protein sequence ID" value="SFI70032.1"/>
    <property type="molecule type" value="Genomic_DNA"/>
</dbReference>
<comment type="subunit">
    <text evidence="8">Homotetramer formed by a dimer of dimers.</text>
</comment>
<feature type="compositionally biased region" description="Acidic residues" evidence="9">
    <location>
        <begin position="95"/>
        <end position="107"/>
    </location>
</feature>
<feature type="binding site" evidence="8">
    <location>
        <position position="464"/>
    </location>
    <ligand>
        <name>Mg(2+)</name>
        <dbReference type="ChEBI" id="CHEBI:18420"/>
        <note>catalytic</note>
    </ligand>
</feature>
<feature type="region of interest" description="Required for zinc-mediated homotetramerization and catalytic activity" evidence="8">
    <location>
        <begin position="565"/>
        <end position="568"/>
    </location>
</feature>
<dbReference type="GO" id="GO:0019843">
    <property type="term" value="F:rRNA binding"/>
    <property type="evidence" value="ECO:0007669"/>
    <property type="project" value="UniProtKB-KW"/>
</dbReference>
<keyword evidence="8" id="KW-0820">tRNA-binding</keyword>
<reference evidence="13" key="1">
    <citation type="submission" date="2016-10" db="EMBL/GenBank/DDBJ databases">
        <authorList>
            <person name="Varghese N."/>
            <person name="Submissions S."/>
        </authorList>
    </citation>
    <scope>NUCLEOTIDE SEQUENCE [LARGE SCALE GENOMIC DNA]</scope>
    <source>
        <strain evidence="13">DSM 21857</strain>
    </source>
</reference>
<dbReference type="SUPFAM" id="SSF50249">
    <property type="entry name" value="Nucleic acid-binding proteins"/>
    <property type="match status" value="1"/>
</dbReference>
<keyword evidence="6 8" id="KW-0460">Magnesium</keyword>
<dbReference type="GO" id="GO:0006402">
    <property type="term" value="P:mRNA catabolic process"/>
    <property type="evidence" value="ECO:0007669"/>
    <property type="project" value="UniProtKB-UniRule"/>
</dbReference>
<evidence type="ECO:0000256" key="6">
    <source>
        <dbReference type="ARBA" id="ARBA00022842"/>
    </source>
</evidence>
<feature type="binding site" evidence="8">
    <location>
        <position position="565"/>
    </location>
    <ligand>
        <name>Zn(2+)</name>
        <dbReference type="ChEBI" id="CHEBI:29105"/>
        <note>ligand shared between dimeric partners</note>
    </ligand>
</feature>
<evidence type="ECO:0000313" key="13">
    <source>
        <dbReference type="Proteomes" id="UP000242763"/>
    </source>
</evidence>
<evidence type="ECO:0000256" key="5">
    <source>
        <dbReference type="ARBA" id="ARBA00022801"/>
    </source>
</evidence>
<dbReference type="GO" id="GO:0009898">
    <property type="term" value="C:cytoplasmic side of plasma membrane"/>
    <property type="evidence" value="ECO:0007669"/>
    <property type="project" value="UniProtKB-UniRule"/>
</dbReference>
<dbReference type="InterPro" id="IPR012340">
    <property type="entry name" value="NA-bd_OB-fold"/>
</dbReference>
<gene>
    <name evidence="8" type="primary">rne</name>
    <name evidence="12" type="ORF">SAMN03080618_01136</name>
</gene>
<feature type="region of interest" description="Disordered" evidence="9">
    <location>
        <begin position="672"/>
        <end position="818"/>
    </location>
</feature>
<accession>A0A1I3KC18</accession>
<keyword evidence="8" id="KW-0862">Zinc</keyword>
<comment type="cofactor">
    <cofactor evidence="8">
        <name>Mg(2+)</name>
        <dbReference type="ChEBI" id="CHEBI:18420"/>
    </cofactor>
    <text evidence="8">Binds 1 Mg(2+) ion per subunit.</text>
</comment>
<dbReference type="PANTHER" id="PTHR30001">
    <property type="entry name" value="RIBONUCLEASE"/>
    <property type="match status" value="1"/>
</dbReference>
<keyword evidence="5 8" id="KW-0378">Hydrolase</keyword>
<evidence type="ECO:0000256" key="8">
    <source>
        <dbReference type="HAMAP-Rule" id="MF_00970"/>
    </source>
</evidence>
<keyword evidence="8" id="KW-1003">Cell membrane</keyword>
<keyword evidence="2 8" id="KW-0540">Nuclease</keyword>
<dbReference type="GO" id="GO:0006364">
    <property type="term" value="P:rRNA processing"/>
    <property type="evidence" value="ECO:0007669"/>
    <property type="project" value="UniProtKB-UniRule"/>
</dbReference>
<feature type="compositionally biased region" description="Acidic residues" evidence="9">
    <location>
        <begin position="672"/>
        <end position="683"/>
    </location>
</feature>
<dbReference type="InterPro" id="IPR019307">
    <property type="entry name" value="RNA-bd_AU-1/RNase_E/G"/>
</dbReference>
<dbReference type="STRING" id="1121003.SAMN03080618_01136"/>
<comment type="similarity">
    <text evidence="8">Belongs to the RNase E/G family. RNase E subfamily.</text>
</comment>
<evidence type="ECO:0000256" key="3">
    <source>
        <dbReference type="ARBA" id="ARBA00022723"/>
    </source>
</evidence>
<dbReference type="RefSeq" id="WP_091519663.1">
    <property type="nucleotide sequence ID" value="NZ_FORF01000005.1"/>
</dbReference>
<keyword evidence="4 8" id="KW-0255">Endonuclease</keyword>
<dbReference type="OrthoDB" id="9804278at2"/>
<feature type="compositionally biased region" description="Acidic residues" evidence="9">
    <location>
        <begin position="196"/>
        <end position="226"/>
    </location>
</feature>
<keyword evidence="8" id="KW-0472">Membrane</keyword>
<sequence length="1001" mass="109979">MPNKMLIDASHPEETRVVVVRGNRIEEFDFESQDKRQLKGNIYLARVTRVEPSLQAAFVEYGGNRHGFLAFSEIHPDYYQIPVADRQALLRAEAEDAGSDDDDDEGEEKNGRNRRRRRGGRNRARADETKATTADDENVDPADDAADESDTDSEADEIETIVPNSDGAQIEGILPESVIAESVEADVISEAAPTSDNDEDADDNDGESEDDHEDDSSSNGNGDDEVTSVGAEDALEEIREQRRTPRKHYKIQEVIKRRQILLVQVVKEERGNKGAALTTYLSLAGRYSVLMPNTARGGGISRKITNAQDRKRLKDVVKDLEVPQGMGVILRTAGESRTKAEIKRDYEYLMRLWDNVRTLTLQSSAPSLVYEEGSLIKRSVRDLYNKDINEILVAGDEGYREAKDFMRMLMPSHAKVVQPYREASPIFARNGIEAQLDKMLQPQVTLKSGGYIIINQTEALVSIDVNSGRSTKEHSIEDTALQTNLEAAEEVARQLRLRDLAGLIVIDFIDMEENRNNRAVEKKLKDCLKNDRARIQVGRISHFGLLEMSRQRIRASVLDSTTQPCPHCGGSGHIRSESSVGLMVIRAVEEFLLKDGRHHITVRTPTSTAIYVLNHKRSNLVELEKRFGLTITIETDDSLKTQHYAIFKGAVAENATLYQPTSPVLLDDEELDEEDFVEEDAHDEADAPVSAEQIESEGDDAQRKRKRRRRRRGGRDRTEESAEQTVSADGEAEGDDSTEASEEAVGTDDEASELTASAEETAAKKRRRGKRGGRRNRRDDEAAATAGNSDDIADDGEGSSEANDAETQPAETVEAPVAEIVAEIVDQAAMEAIEAPSEAAAEVATEVAAEAEAVEKPKRRAPRRTAAKKAQPAEPEVVEAAADLAAESEVAPAADVEAPKEKPKRAPRRKAPAKAKEAVAEVADAVAAEEAAPAALEITAQASEPENTLVPETADVTPVPEAVVVATPVEEKPAEPVVTSSQGEQADKPRKGGWWQRKGFF</sequence>
<comment type="cofactor">
    <cofactor evidence="8">
        <name>Zn(2+)</name>
        <dbReference type="ChEBI" id="CHEBI:29105"/>
    </cofactor>
    <text evidence="8">Binds 2 Zn(2+) ions per homotetramer.</text>
</comment>
<evidence type="ECO:0000256" key="1">
    <source>
        <dbReference type="ARBA" id="ARBA00022490"/>
    </source>
</evidence>
<feature type="domain" description="RNase E/G thioredoxin-like" evidence="11">
    <location>
        <begin position="564"/>
        <end position="646"/>
    </location>
</feature>
<evidence type="ECO:0000256" key="7">
    <source>
        <dbReference type="ARBA" id="ARBA00022884"/>
    </source>
</evidence>
<dbReference type="GO" id="GO:0008995">
    <property type="term" value="F:ribonuclease E activity"/>
    <property type="evidence" value="ECO:0007669"/>
    <property type="project" value="UniProtKB-EC"/>
</dbReference>
<evidence type="ECO:0000256" key="2">
    <source>
        <dbReference type="ARBA" id="ARBA00022722"/>
    </source>
</evidence>
<proteinExistence type="inferred from homology"/>
<name>A0A1I3KC18_9HYPH</name>
<keyword evidence="8" id="KW-0819">tRNA processing</keyword>
<dbReference type="HAMAP" id="MF_00970">
    <property type="entry name" value="RNase_E"/>
    <property type="match status" value="1"/>
</dbReference>
<dbReference type="Pfam" id="PF20833">
    <property type="entry name" value="RNase_E_G_Thio"/>
    <property type="match status" value="1"/>
</dbReference>
<dbReference type="GO" id="GO:0008033">
    <property type="term" value="P:tRNA processing"/>
    <property type="evidence" value="ECO:0007669"/>
    <property type="project" value="UniProtKB-UniRule"/>
</dbReference>
<feature type="region of interest" description="Disordered" evidence="9">
    <location>
        <begin position="190"/>
        <end position="229"/>
    </location>
</feature>
<dbReference type="GO" id="GO:0000049">
    <property type="term" value="F:tRNA binding"/>
    <property type="evidence" value="ECO:0007669"/>
    <property type="project" value="UniProtKB-KW"/>
</dbReference>
<dbReference type="EC" id="3.1.26.12" evidence="8"/>
<dbReference type="InterPro" id="IPR004659">
    <property type="entry name" value="RNase_E/G"/>
</dbReference>
<dbReference type="GO" id="GO:0000287">
    <property type="term" value="F:magnesium ion binding"/>
    <property type="evidence" value="ECO:0007669"/>
    <property type="project" value="UniProtKB-UniRule"/>
</dbReference>
<keyword evidence="8" id="KW-0997">Cell inner membrane</keyword>
<feature type="compositionally biased region" description="Polar residues" evidence="9">
    <location>
        <begin position="800"/>
        <end position="810"/>
    </location>
</feature>
<feature type="compositionally biased region" description="Basic residues" evidence="9">
    <location>
        <begin position="857"/>
        <end position="867"/>
    </location>
</feature>
<dbReference type="Gene3D" id="2.40.50.140">
    <property type="entry name" value="Nucleic acid-binding proteins"/>
    <property type="match status" value="1"/>
</dbReference>
<feature type="compositionally biased region" description="Basic residues" evidence="9">
    <location>
        <begin position="764"/>
        <end position="776"/>
    </location>
</feature>
<dbReference type="InterPro" id="IPR048583">
    <property type="entry name" value="RNase_E_G_thioredoxin-like"/>
</dbReference>
<comment type="function">
    <text evidence="8">Endoribonuclease that plays a central role in RNA processing and decay. Required for the maturation of 5S and 16S rRNAs and the majority of tRNAs. Also involved in the degradation of most mRNAs.</text>
</comment>